<name>A0A3E4Z5U4_9BACT</name>
<dbReference type="AlphaFoldDB" id="A0A3E4Z5U4"/>
<feature type="transmembrane region" description="Helical" evidence="1">
    <location>
        <begin position="365"/>
        <end position="384"/>
    </location>
</feature>
<evidence type="ECO:0000256" key="1">
    <source>
        <dbReference type="SAM" id="Phobius"/>
    </source>
</evidence>
<reference evidence="2 3" key="1">
    <citation type="submission" date="2018-08" db="EMBL/GenBank/DDBJ databases">
        <title>A genome reference for cultivated species of the human gut microbiota.</title>
        <authorList>
            <person name="Zou Y."/>
            <person name="Xue W."/>
            <person name="Luo G."/>
        </authorList>
    </citation>
    <scope>NUCLEOTIDE SEQUENCE [LARGE SCALE GENOMIC DNA]</scope>
    <source>
        <strain evidence="2 3">OM06-2</strain>
    </source>
</reference>
<evidence type="ECO:0000313" key="3">
    <source>
        <dbReference type="Proteomes" id="UP000260814"/>
    </source>
</evidence>
<evidence type="ECO:0000313" key="2">
    <source>
        <dbReference type="EMBL" id="RGM86785.1"/>
    </source>
</evidence>
<keyword evidence="1" id="KW-0812">Transmembrane</keyword>
<feature type="transmembrane region" description="Helical" evidence="1">
    <location>
        <begin position="264"/>
        <end position="296"/>
    </location>
</feature>
<dbReference type="EMBL" id="QSTW01000024">
    <property type="protein sequence ID" value="RGM86785.1"/>
    <property type="molecule type" value="Genomic_DNA"/>
</dbReference>
<feature type="transmembrane region" description="Helical" evidence="1">
    <location>
        <begin position="12"/>
        <end position="36"/>
    </location>
</feature>
<dbReference type="RefSeq" id="WP_117702726.1">
    <property type="nucleotide sequence ID" value="NZ_QSTW01000024.1"/>
</dbReference>
<organism evidence="2 3">
    <name type="scientific">Phocaeicola plebeius</name>
    <dbReference type="NCBI Taxonomy" id="310297"/>
    <lineage>
        <taxon>Bacteria</taxon>
        <taxon>Pseudomonadati</taxon>
        <taxon>Bacteroidota</taxon>
        <taxon>Bacteroidia</taxon>
        <taxon>Bacteroidales</taxon>
        <taxon>Bacteroidaceae</taxon>
        <taxon>Phocaeicola</taxon>
    </lineage>
</organism>
<protein>
    <submittedName>
        <fullName evidence="2">ABC transporter permease</fullName>
    </submittedName>
</protein>
<comment type="caution">
    <text evidence="2">The sequence shown here is derived from an EMBL/GenBank/DDBJ whole genome shotgun (WGS) entry which is preliminary data.</text>
</comment>
<gene>
    <name evidence="2" type="ORF">DXB87_14680</name>
</gene>
<sequence length="395" mass="43531">MIWKLLRQHISVAQLAGFFLANLCGMVIVLLSIQFYKDVLPVFTQGDSFMKKDYVIVSKQVSTLGSLVGKGGTFSRADIADMESQPFAKRTGAFTPAQFQVSAGMGMAGMQLSTAMFFESVPDEFVDVRLEGWTYREGQTEIPIIIPRNYLNLYNFGFAQSRNLPQLSEGVMGMMTLDVRLSGRGRTERMKGRIVGFSNRLNTILVPQAFMDWANATLGDGGETAPSRLIVEVDNPADDRIAKYFKQKGYETEGDKLDAGKTTWFLKMVAGIVLTVGLIISVLSFYLLMLSIYLLLQKNTKKLENLLMIGFSPAAVARPYQVLTVGLNAAVAAMGVLLVCVARGAYLDMLQRMVPDFQGGSLLPALLTAGGLFLLVSVLNVLAVRRKVESIWRKK</sequence>
<keyword evidence="1" id="KW-0472">Membrane</keyword>
<feature type="transmembrane region" description="Helical" evidence="1">
    <location>
        <begin position="322"/>
        <end position="345"/>
    </location>
</feature>
<dbReference type="Proteomes" id="UP000260814">
    <property type="component" value="Unassembled WGS sequence"/>
</dbReference>
<accession>A0A3E4Z5U4</accession>
<proteinExistence type="predicted"/>
<keyword evidence="1" id="KW-1133">Transmembrane helix</keyword>